<evidence type="ECO:0000256" key="1">
    <source>
        <dbReference type="ARBA" id="ARBA00022491"/>
    </source>
</evidence>
<dbReference type="EMBL" id="CDGG01000001">
    <property type="protein sequence ID" value="CEI80671.1"/>
    <property type="molecule type" value="Genomic_DNA"/>
</dbReference>
<dbReference type="Proteomes" id="UP000040453">
    <property type="component" value="Unassembled WGS sequence"/>
</dbReference>
<dbReference type="Pfam" id="PF13977">
    <property type="entry name" value="TetR_C_6"/>
    <property type="match status" value="1"/>
</dbReference>
<keyword evidence="4" id="KW-0804">Transcription</keyword>
<dbReference type="SUPFAM" id="SSF46689">
    <property type="entry name" value="Homeodomain-like"/>
    <property type="match status" value="1"/>
</dbReference>
<dbReference type="OrthoDB" id="9816296at2"/>
<dbReference type="STRING" id="545501.BN997_00478"/>
<evidence type="ECO:0000313" key="7">
    <source>
        <dbReference type="EMBL" id="CEI80671.1"/>
    </source>
</evidence>
<sequence>MPKKVDHSKRREQIAKSTWEIISQKGIEHATTRKIAEETGISQSTLRYYFPTRKELLKFAMELLKENVGVRIKKIMEKDLPVLEKLVQLLMEITPYNDISRKEMEVWFAFITHGRKEDGFDLNYDDVLKVIELVLTTLEENDLLKKNISRDIELEKLYSLLDGLAIHALFNPERYTPSYIRSIIENHLMSMVVID</sequence>
<dbReference type="InterPro" id="IPR001647">
    <property type="entry name" value="HTH_TetR"/>
</dbReference>
<evidence type="ECO:0000259" key="6">
    <source>
        <dbReference type="PROSITE" id="PS50977"/>
    </source>
</evidence>
<organism evidence="7 8">
    <name type="scientific">Oceanobacillus oncorhynchi</name>
    <dbReference type="NCBI Taxonomy" id="545501"/>
    <lineage>
        <taxon>Bacteria</taxon>
        <taxon>Bacillati</taxon>
        <taxon>Bacillota</taxon>
        <taxon>Bacilli</taxon>
        <taxon>Bacillales</taxon>
        <taxon>Bacillaceae</taxon>
        <taxon>Oceanobacillus</taxon>
    </lineage>
</organism>
<dbReference type="PROSITE" id="PS50977">
    <property type="entry name" value="HTH_TETR_2"/>
    <property type="match status" value="1"/>
</dbReference>
<keyword evidence="1" id="KW-0678">Repressor</keyword>
<evidence type="ECO:0000313" key="8">
    <source>
        <dbReference type="Proteomes" id="UP000040453"/>
    </source>
</evidence>
<dbReference type="GO" id="GO:0003677">
    <property type="term" value="F:DNA binding"/>
    <property type="evidence" value="ECO:0007669"/>
    <property type="project" value="UniProtKB-UniRule"/>
</dbReference>
<dbReference type="InterPro" id="IPR036271">
    <property type="entry name" value="Tet_transcr_reg_TetR-rel_C_sf"/>
</dbReference>
<keyword evidence="3 5" id="KW-0238">DNA-binding</keyword>
<dbReference type="RefSeq" id="WP_042529306.1">
    <property type="nucleotide sequence ID" value="NZ_CAXOIH010000008.1"/>
</dbReference>
<name>A0A0A1MNK0_9BACI</name>
<accession>A0A0A1MNK0</accession>
<evidence type="ECO:0000256" key="2">
    <source>
        <dbReference type="ARBA" id="ARBA00023015"/>
    </source>
</evidence>
<dbReference type="Gene3D" id="1.10.357.10">
    <property type="entry name" value="Tetracycline Repressor, domain 2"/>
    <property type="match status" value="1"/>
</dbReference>
<dbReference type="Pfam" id="PF00440">
    <property type="entry name" value="TetR_N"/>
    <property type="match status" value="1"/>
</dbReference>
<gene>
    <name evidence="7" type="primary">betI_1</name>
    <name evidence="7" type="ORF">BN997_00478</name>
</gene>
<keyword evidence="8" id="KW-1185">Reference proteome</keyword>
<dbReference type="PRINTS" id="PR00455">
    <property type="entry name" value="HTHTETR"/>
</dbReference>
<dbReference type="AlphaFoldDB" id="A0A0A1MNK0"/>
<feature type="domain" description="HTH tetR-type" evidence="6">
    <location>
        <begin position="8"/>
        <end position="68"/>
    </location>
</feature>
<evidence type="ECO:0000256" key="5">
    <source>
        <dbReference type="PROSITE-ProRule" id="PRU00335"/>
    </source>
</evidence>
<feature type="DNA-binding region" description="H-T-H motif" evidence="5">
    <location>
        <begin position="31"/>
        <end position="50"/>
    </location>
</feature>
<reference evidence="7 8" key="1">
    <citation type="submission" date="2014-11" db="EMBL/GenBank/DDBJ databases">
        <authorList>
            <person name="Urmite Genomes Urmite Genomes"/>
        </authorList>
    </citation>
    <scope>NUCLEOTIDE SEQUENCE [LARGE SCALE GENOMIC DNA]</scope>
    <source>
        <strain evidence="7 8">Oc5</strain>
    </source>
</reference>
<proteinExistence type="predicted"/>
<protein>
    <submittedName>
        <fullName evidence="7">HTH-type transcriptional regulator BetI</fullName>
    </submittedName>
</protein>
<evidence type="ECO:0000256" key="3">
    <source>
        <dbReference type="ARBA" id="ARBA00023125"/>
    </source>
</evidence>
<keyword evidence="2" id="KW-0805">Transcription regulation</keyword>
<evidence type="ECO:0000256" key="4">
    <source>
        <dbReference type="ARBA" id="ARBA00023163"/>
    </source>
</evidence>
<dbReference type="InterPro" id="IPR039538">
    <property type="entry name" value="BetI_C"/>
</dbReference>
<dbReference type="SUPFAM" id="SSF48498">
    <property type="entry name" value="Tetracyclin repressor-like, C-terminal domain"/>
    <property type="match status" value="1"/>
</dbReference>
<dbReference type="InterPro" id="IPR009057">
    <property type="entry name" value="Homeodomain-like_sf"/>
</dbReference>